<evidence type="ECO:0000256" key="1">
    <source>
        <dbReference type="SAM" id="MobiDB-lite"/>
    </source>
</evidence>
<dbReference type="Pfam" id="PF17948">
    <property type="entry name" value="DnaT"/>
    <property type="match status" value="1"/>
</dbReference>
<feature type="compositionally biased region" description="Basic and acidic residues" evidence="1">
    <location>
        <begin position="278"/>
        <end position="288"/>
    </location>
</feature>
<reference evidence="3 4" key="1">
    <citation type="submission" date="2019-09" db="EMBL/GenBank/DDBJ databases">
        <authorList>
            <person name="Chandra G."/>
            <person name="Truman W A."/>
        </authorList>
    </citation>
    <scope>NUCLEOTIDE SEQUENCE [LARGE SCALE GENOMIC DNA]</scope>
    <source>
        <strain evidence="3">PS880</strain>
    </source>
</reference>
<feature type="domain" description="DnaT DNA-binding" evidence="2">
    <location>
        <begin position="190"/>
        <end position="260"/>
    </location>
</feature>
<dbReference type="RefSeq" id="WP_150782478.1">
    <property type="nucleotide sequence ID" value="NZ_CABVIH010000040.1"/>
</dbReference>
<protein>
    <recommendedName>
        <fullName evidence="2">DnaT DNA-binding domain-containing protein</fullName>
    </recommendedName>
</protein>
<evidence type="ECO:0000313" key="3">
    <source>
        <dbReference type="EMBL" id="VVP56925.1"/>
    </source>
</evidence>
<dbReference type="OrthoDB" id="6174582at2"/>
<organism evidence="3 4">
    <name type="scientific">Pseudomonas fluorescens</name>
    <dbReference type="NCBI Taxonomy" id="294"/>
    <lineage>
        <taxon>Bacteria</taxon>
        <taxon>Pseudomonadati</taxon>
        <taxon>Pseudomonadota</taxon>
        <taxon>Gammaproteobacteria</taxon>
        <taxon>Pseudomonadales</taxon>
        <taxon>Pseudomonadaceae</taxon>
        <taxon>Pseudomonas</taxon>
    </lineage>
</organism>
<feature type="region of interest" description="Disordered" evidence="1">
    <location>
        <begin position="113"/>
        <end position="160"/>
    </location>
</feature>
<sequence length="288" mass="32951">MDWLRLWHDMPNDPKWRTIARKSGRSISEVMAVYCHLLVMASSNSDRGHVDGITCHDMSRENVTNVTNVTCHEINLIEGISTALDLEIEHVEAILFAMQGRVLDGSLMTGWESRQPKREDVGGNETGAKSNAQRKREQREREKNSKAEKTKNDMSRSVTQCHDRLEEIREDLKSPPPPTREDNFDSRTRFAMTDAWEPDPESFTTVLFRNGMAGQAFEANQLLEFRSFWIASPDEHRTHAKWEHALAQHLKQNLRNSQAHGGKPNETGGRTARGHTRNAHDILTDDTW</sequence>
<dbReference type="EMBL" id="CABVIH010000040">
    <property type="protein sequence ID" value="VVP56925.1"/>
    <property type="molecule type" value="Genomic_DNA"/>
</dbReference>
<evidence type="ECO:0000259" key="2">
    <source>
        <dbReference type="Pfam" id="PF17948"/>
    </source>
</evidence>
<accession>A0A5E7Q5D3</accession>
<evidence type="ECO:0000313" key="4">
    <source>
        <dbReference type="Proteomes" id="UP000375525"/>
    </source>
</evidence>
<dbReference type="InterPro" id="IPR040480">
    <property type="entry name" value="DnaT_DNA_bind"/>
</dbReference>
<gene>
    <name evidence="3" type="ORF">PS880_05766</name>
</gene>
<dbReference type="AlphaFoldDB" id="A0A5E7Q5D3"/>
<name>A0A5E7Q5D3_PSEFL</name>
<dbReference type="Proteomes" id="UP000375525">
    <property type="component" value="Unassembled WGS sequence"/>
</dbReference>
<dbReference type="Gene3D" id="1.10.8.1180">
    <property type="match status" value="1"/>
</dbReference>
<feature type="region of interest" description="Disordered" evidence="1">
    <location>
        <begin position="255"/>
        <end position="288"/>
    </location>
</feature>
<proteinExistence type="predicted"/>
<feature type="compositionally biased region" description="Basic and acidic residues" evidence="1">
    <location>
        <begin position="134"/>
        <end position="154"/>
    </location>
</feature>